<organism evidence="2 3">
    <name type="scientific">Candidatus Nealsonbacteria bacterium CG_4_10_14_0_8_um_filter_37_14</name>
    <dbReference type="NCBI Taxonomy" id="1974684"/>
    <lineage>
        <taxon>Bacteria</taxon>
        <taxon>Candidatus Nealsoniibacteriota</taxon>
    </lineage>
</organism>
<evidence type="ECO:0000313" key="2">
    <source>
        <dbReference type="EMBL" id="PIY89718.1"/>
    </source>
</evidence>
<sequence>MGGKMRERINLFLWGIILFAAVQGIGILAGLKFKDYLECYQINFLRIYWRQFLILFGAVSLVIFNIPKITKILHRISRKMLKKKLNFLETKFNRFKEKIKIQSLWQIGFSILIGFVGFAATAMFFYYPYAIVFGIILAAAWVLISRVWYHNFSMMLLLVTFGIIFGFGLSCWSSLIILGSLAVYDLLAVYRFKFMVEFSKNMVKSGSILGFIIPRLKISDFNARLKEVSSNFKVNLSENKPERFSLTGEETQDCH</sequence>
<accession>A0A2M7R832</accession>
<gene>
    <name evidence="2" type="ORF">COY73_00045</name>
</gene>
<feature type="transmembrane region" description="Helical" evidence="1">
    <location>
        <begin position="12"/>
        <end position="31"/>
    </location>
</feature>
<evidence type="ECO:0000313" key="3">
    <source>
        <dbReference type="Proteomes" id="UP000230767"/>
    </source>
</evidence>
<dbReference type="AlphaFoldDB" id="A0A2M7R832"/>
<proteinExistence type="predicted"/>
<feature type="transmembrane region" description="Helical" evidence="1">
    <location>
        <begin position="126"/>
        <end position="144"/>
    </location>
</feature>
<keyword evidence="1" id="KW-0472">Membrane</keyword>
<keyword evidence="1" id="KW-0812">Transmembrane</keyword>
<evidence type="ECO:0000256" key="1">
    <source>
        <dbReference type="SAM" id="Phobius"/>
    </source>
</evidence>
<name>A0A2M7R832_9BACT</name>
<keyword evidence="1" id="KW-1133">Transmembrane helix</keyword>
<dbReference type="EMBL" id="PFLW01000003">
    <property type="protein sequence ID" value="PIY89718.1"/>
    <property type="molecule type" value="Genomic_DNA"/>
</dbReference>
<comment type="caution">
    <text evidence="2">The sequence shown here is derived from an EMBL/GenBank/DDBJ whole genome shotgun (WGS) entry which is preliminary data.</text>
</comment>
<protein>
    <submittedName>
        <fullName evidence="2">Uncharacterized protein</fullName>
    </submittedName>
</protein>
<reference evidence="3" key="1">
    <citation type="submission" date="2017-09" db="EMBL/GenBank/DDBJ databases">
        <title>Depth-based differentiation of microbial function through sediment-hosted aquifers and enrichment of novel symbionts in the deep terrestrial subsurface.</title>
        <authorList>
            <person name="Probst A.J."/>
            <person name="Ladd B."/>
            <person name="Jarett J.K."/>
            <person name="Geller-Mcgrath D.E."/>
            <person name="Sieber C.M.K."/>
            <person name="Emerson J.B."/>
            <person name="Anantharaman K."/>
            <person name="Thomas B.C."/>
            <person name="Malmstrom R."/>
            <person name="Stieglmeier M."/>
            <person name="Klingl A."/>
            <person name="Woyke T."/>
            <person name="Ryan C.M."/>
            <person name="Banfield J.F."/>
        </authorList>
    </citation>
    <scope>NUCLEOTIDE SEQUENCE [LARGE SCALE GENOMIC DNA]</scope>
</reference>
<feature type="transmembrane region" description="Helical" evidence="1">
    <location>
        <begin position="103"/>
        <end position="120"/>
    </location>
</feature>
<feature type="transmembrane region" description="Helical" evidence="1">
    <location>
        <begin position="151"/>
        <end position="169"/>
    </location>
</feature>
<feature type="transmembrane region" description="Helical" evidence="1">
    <location>
        <begin position="51"/>
        <end position="73"/>
    </location>
</feature>
<dbReference type="Proteomes" id="UP000230767">
    <property type="component" value="Unassembled WGS sequence"/>
</dbReference>